<accession>A0A0B7C3D7</accession>
<feature type="non-terminal residue" evidence="1">
    <location>
        <position position="1"/>
    </location>
</feature>
<name>A0A0B7C3D7_9EUPU</name>
<dbReference type="AlphaFoldDB" id="A0A0B7C3D7"/>
<proteinExistence type="predicted"/>
<reference evidence="1" key="1">
    <citation type="submission" date="2014-12" db="EMBL/GenBank/DDBJ databases">
        <title>Insight into the proteome of Arion vulgaris.</title>
        <authorList>
            <person name="Aradska J."/>
            <person name="Bulat T."/>
            <person name="Smidak R."/>
            <person name="Sarate P."/>
            <person name="Gangsoo J."/>
            <person name="Sialana F."/>
            <person name="Bilban M."/>
            <person name="Lubec G."/>
        </authorList>
    </citation>
    <scope>NUCLEOTIDE SEQUENCE</scope>
    <source>
        <tissue evidence="1">Skin</tissue>
    </source>
</reference>
<gene>
    <name evidence="1" type="primary">ORF222009</name>
</gene>
<sequence length="50" mass="5914">SLQVSFFTRIHGRGYCEQVWAFCRLNQGCLLHKKTTNDKNQEYNVLYSTD</sequence>
<dbReference type="EMBL" id="HACG01052862">
    <property type="protein sequence ID" value="CEK99733.1"/>
    <property type="molecule type" value="Transcribed_RNA"/>
</dbReference>
<organism evidence="1">
    <name type="scientific">Arion vulgaris</name>
    <dbReference type="NCBI Taxonomy" id="1028688"/>
    <lineage>
        <taxon>Eukaryota</taxon>
        <taxon>Metazoa</taxon>
        <taxon>Spiralia</taxon>
        <taxon>Lophotrochozoa</taxon>
        <taxon>Mollusca</taxon>
        <taxon>Gastropoda</taxon>
        <taxon>Heterobranchia</taxon>
        <taxon>Euthyneura</taxon>
        <taxon>Panpulmonata</taxon>
        <taxon>Eupulmonata</taxon>
        <taxon>Stylommatophora</taxon>
        <taxon>Helicina</taxon>
        <taxon>Arionoidea</taxon>
        <taxon>Arionidae</taxon>
        <taxon>Arion</taxon>
    </lineage>
</organism>
<protein>
    <submittedName>
        <fullName evidence="1">Uncharacterized protein</fullName>
    </submittedName>
</protein>
<evidence type="ECO:0000313" key="1">
    <source>
        <dbReference type="EMBL" id="CEK99733.1"/>
    </source>
</evidence>